<evidence type="ECO:0000313" key="1">
    <source>
        <dbReference type="EMBL" id="APF19105.1"/>
    </source>
</evidence>
<proteinExistence type="predicted"/>
<dbReference type="Proteomes" id="UP000183868">
    <property type="component" value="Chromosome"/>
</dbReference>
<sequence length="52" mass="5878">MPSDVLNAPGTLLSDAMAGSQKQARPSNKIRINFFTLLLQFWNDEKYGNLQH</sequence>
<name>A0A1J1C9Y9_CALAY</name>
<reference evidence="1 2" key="1">
    <citation type="submission" date="2016-11" db="EMBL/GenBank/DDBJ databases">
        <title>Genomic analysis of Caldithrix abyssi and proposal of a novel bacterial phylum Caldithrichaeota.</title>
        <authorList>
            <person name="Kublanov I."/>
            <person name="Sigalova O."/>
            <person name="Gavrilov S."/>
            <person name="Lebedinsky A."/>
            <person name="Ivanova N."/>
            <person name="Daum C."/>
            <person name="Reddy T."/>
            <person name="Klenk H.P."/>
            <person name="Goker M."/>
            <person name="Reva O."/>
            <person name="Miroshnichenko M."/>
            <person name="Kyprides N."/>
            <person name="Woyke T."/>
            <person name="Gelfand M."/>
        </authorList>
    </citation>
    <scope>NUCLEOTIDE SEQUENCE [LARGE SCALE GENOMIC DNA]</scope>
    <source>
        <strain evidence="1 2">LF13</strain>
    </source>
</reference>
<gene>
    <name evidence="1" type="ORF">Cabys_2356</name>
</gene>
<accession>A0A1J1C9Y9</accession>
<dbReference type="AlphaFoldDB" id="A0A1J1C9Y9"/>
<organism evidence="1 2">
    <name type="scientific">Caldithrix abyssi DSM 13497</name>
    <dbReference type="NCBI Taxonomy" id="880073"/>
    <lineage>
        <taxon>Bacteria</taxon>
        <taxon>Pseudomonadati</taxon>
        <taxon>Calditrichota</taxon>
        <taxon>Calditrichia</taxon>
        <taxon>Calditrichales</taxon>
        <taxon>Calditrichaceae</taxon>
        <taxon>Caldithrix</taxon>
    </lineage>
</organism>
<dbReference type="KEGG" id="caby:Cabys_2356"/>
<protein>
    <submittedName>
        <fullName evidence="1">Uncharacterized protein</fullName>
    </submittedName>
</protein>
<evidence type="ECO:0000313" key="2">
    <source>
        <dbReference type="Proteomes" id="UP000183868"/>
    </source>
</evidence>
<dbReference type="EMBL" id="CP018099">
    <property type="protein sequence ID" value="APF19105.1"/>
    <property type="molecule type" value="Genomic_DNA"/>
</dbReference>